<gene>
    <name evidence="1" type="ORF">DMN91_000246</name>
</gene>
<dbReference type="Proteomes" id="UP000279307">
    <property type="component" value="Chromosome 1"/>
</dbReference>
<dbReference type="AlphaFoldDB" id="A0A3L8E147"/>
<reference evidence="1 2" key="1">
    <citation type="journal article" date="2018" name="Genome Res.">
        <title>The genomic architecture and molecular evolution of ant odorant receptors.</title>
        <authorList>
            <person name="McKenzie S.K."/>
            <person name="Kronauer D.J.C."/>
        </authorList>
    </citation>
    <scope>NUCLEOTIDE SEQUENCE [LARGE SCALE GENOMIC DNA]</scope>
    <source>
        <strain evidence="1">Clonal line C1</strain>
    </source>
</reference>
<protein>
    <submittedName>
        <fullName evidence="1">Uncharacterized protein</fullName>
    </submittedName>
</protein>
<evidence type="ECO:0000313" key="1">
    <source>
        <dbReference type="EMBL" id="RLU26451.1"/>
    </source>
</evidence>
<sequence length="145" mass="16311">MRKGMEKEAGNRHTVEVTAVGSVSLHHAGLHHHHPHICKNPAIDPDTGLHFCGIRPRTNSGMALVTTYGLHPITMTGNTRIQPRRIRNAEKQQKISSRTSIQHFSVTRFSRKPKTIGLTLIAINQSIDRLQIAPGTLHAYEYRER</sequence>
<accession>A0A3L8E147</accession>
<organism evidence="1 2">
    <name type="scientific">Ooceraea biroi</name>
    <name type="common">Clonal raider ant</name>
    <name type="synonym">Cerapachys biroi</name>
    <dbReference type="NCBI Taxonomy" id="2015173"/>
    <lineage>
        <taxon>Eukaryota</taxon>
        <taxon>Metazoa</taxon>
        <taxon>Ecdysozoa</taxon>
        <taxon>Arthropoda</taxon>
        <taxon>Hexapoda</taxon>
        <taxon>Insecta</taxon>
        <taxon>Pterygota</taxon>
        <taxon>Neoptera</taxon>
        <taxon>Endopterygota</taxon>
        <taxon>Hymenoptera</taxon>
        <taxon>Apocrita</taxon>
        <taxon>Aculeata</taxon>
        <taxon>Formicoidea</taxon>
        <taxon>Formicidae</taxon>
        <taxon>Dorylinae</taxon>
        <taxon>Ooceraea</taxon>
    </lineage>
</organism>
<dbReference type="EMBL" id="QOIP01000001">
    <property type="protein sequence ID" value="RLU26451.1"/>
    <property type="molecule type" value="Genomic_DNA"/>
</dbReference>
<comment type="caution">
    <text evidence="1">The sequence shown here is derived from an EMBL/GenBank/DDBJ whole genome shotgun (WGS) entry which is preliminary data.</text>
</comment>
<evidence type="ECO:0000313" key="2">
    <source>
        <dbReference type="Proteomes" id="UP000279307"/>
    </source>
</evidence>
<proteinExistence type="predicted"/>
<name>A0A3L8E147_OOCBI</name>